<keyword evidence="9" id="KW-0812">Transmembrane</keyword>
<dbReference type="Proteomes" id="UP000248790">
    <property type="component" value="Unassembled WGS sequence"/>
</dbReference>
<organism evidence="11 12">
    <name type="scientific">Larkinella arboricola</name>
    <dbReference type="NCBI Taxonomy" id="643671"/>
    <lineage>
        <taxon>Bacteria</taxon>
        <taxon>Pseudomonadati</taxon>
        <taxon>Bacteroidota</taxon>
        <taxon>Cytophagia</taxon>
        <taxon>Cytophagales</taxon>
        <taxon>Spirosomataceae</taxon>
        <taxon>Larkinella</taxon>
    </lineage>
</organism>
<evidence type="ECO:0000256" key="2">
    <source>
        <dbReference type="ARBA" id="ARBA00012438"/>
    </source>
</evidence>
<evidence type="ECO:0000256" key="7">
    <source>
        <dbReference type="ARBA" id="ARBA00022840"/>
    </source>
</evidence>
<keyword evidence="8" id="KW-0902">Two-component regulatory system</keyword>
<sequence>MLSLRTKYLLYIIAVHAALVFLIFKWLQENKLLFIVSEVLVLVSVGIAIQIYQAFGQPSQFISAGIEAIKDKDFTIKFVPTGNREVDGLIDVYNLMIDQLRQERTKQMEQQFFLEKLIEASPIATLIFDFDQRIASANPKATALLQRPDDQLTGRFLSEIDHPLLNQLTEFDDQETRTLKGNGIETYRVQRSHFMDRGFRRDFMLIEELTSEILESEKKAYSKVIRMMAHEVNNSIGAINSILNVTKTYVDAPEQQDVNHALQIAIERNDRLNLFMRRFADVVRLPQPQKVPTNLTEMARNVGRLMQPQADAKGVTLQYDLKLDTVWVPVDSVQMEQVLVNVIKNAIEACAPGQLVEVVVDSAHLIVRDNGKPISPDLETNLFNPFFSTKPDGQGIGLTLTRDILVNHGFPFSLKTNPDGWTAFTIVW</sequence>
<keyword evidence="12" id="KW-1185">Reference proteome</keyword>
<dbReference type="PRINTS" id="PR00344">
    <property type="entry name" value="BCTRLSENSOR"/>
</dbReference>
<dbReference type="RefSeq" id="WP_111627385.1">
    <property type="nucleotide sequence ID" value="NZ_QLMC01000001.1"/>
</dbReference>
<keyword evidence="9" id="KW-0472">Membrane</keyword>
<feature type="transmembrane region" description="Helical" evidence="9">
    <location>
        <begin position="33"/>
        <end position="52"/>
    </location>
</feature>
<dbReference type="PANTHER" id="PTHR43065:SF10">
    <property type="entry name" value="PEROXIDE STRESS-ACTIVATED HISTIDINE KINASE MAK3"/>
    <property type="match status" value="1"/>
</dbReference>
<protein>
    <recommendedName>
        <fullName evidence="2">histidine kinase</fullName>
        <ecNumber evidence="2">2.7.13.3</ecNumber>
    </recommendedName>
</protein>
<feature type="domain" description="Histidine kinase" evidence="10">
    <location>
        <begin position="227"/>
        <end position="428"/>
    </location>
</feature>
<dbReference type="OrthoDB" id="1931120at2"/>
<evidence type="ECO:0000313" key="12">
    <source>
        <dbReference type="Proteomes" id="UP000248790"/>
    </source>
</evidence>
<dbReference type="InterPro" id="IPR000014">
    <property type="entry name" value="PAS"/>
</dbReference>
<dbReference type="SUPFAM" id="SSF55874">
    <property type="entry name" value="ATPase domain of HSP90 chaperone/DNA topoisomerase II/histidine kinase"/>
    <property type="match status" value="1"/>
</dbReference>
<dbReference type="InterPro" id="IPR003594">
    <property type="entry name" value="HATPase_dom"/>
</dbReference>
<dbReference type="InterPro" id="IPR036890">
    <property type="entry name" value="HATPase_C_sf"/>
</dbReference>
<comment type="catalytic activity">
    <reaction evidence="1">
        <text>ATP + protein L-histidine = ADP + protein N-phospho-L-histidine.</text>
        <dbReference type="EC" id="2.7.13.3"/>
    </reaction>
</comment>
<keyword evidence="4" id="KW-0808">Transferase</keyword>
<dbReference type="InterPro" id="IPR036097">
    <property type="entry name" value="HisK_dim/P_sf"/>
</dbReference>
<dbReference type="SUPFAM" id="SSF47384">
    <property type="entry name" value="Homodimeric domain of signal transducing histidine kinase"/>
    <property type="match status" value="1"/>
</dbReference>
<dbReference type="GO" id="GO:0000155">
    <property type="term" value="F:phosphorelay sensor kinase activity"/>
    <property type="evidence" value="ECO:0007669"/>
    <property type="project" value="InterPro"/>
</dbReference>
<evidence type="ECO:0000259" key="10">
    <source>
        <dbReference type="PROSITE" id="PS50109"/>
    </source>
</evidence>
<keyword evidence="9" id="KW-1133">Transmembrane helix</keyword>
<evidence type="ECO:0000256" key="1">
    <source>
        <dbReference type="ARBA" id="ARBA00000085"/>
    </source>
</evidence>
<dbReference type="Gene3D" id="3.30.450.20">
    <property type="entry name" value="PAS domain"/>
    <property type="match status" value="1"/>
</dbReference>
<dbReference type="InterPro" id="IPR005467">
    <property type="entry name" value="His_kinase_dom"/>
</dbReference>
<dbReference type="Gene3D" id="6.10.340.10">
    <property type="match status" value="1"/>
</dbReference>
<dbReference type="Pfam" id="PF13188">
    <property type="entry name" value="PAS_8"/>
    <property type="match status" value="1"/>
</dbReference>
<dbReference type="InterPro" id="IPR004358">
    <property type="entry name" value="Sig_transdc_His_kin-like_C"/>
</dbReference>
<feature type="transmembrane region" description="Helical" evidence="9">
    <location>
        <begin position="9"/>
        <end position="27"/>
    </location>
</feature>
<evidence type="ECO:0000256" key="9">
    <source>
        <dbReference type="SAM" id="Phobius"/>
    </source>
</evidence>
<evidence type="ECO:0000256" key="5">
    <source>
        <dbReference type="ARBA" id="ARBA00022741"/>
    </source>
</evidence>
<evidence type="ECO:0000256" key="6">
    <source>
        <dbReference type="ARBA" id="ARBA00022777"/>
    </source>
</evidence>
<comment type="caution">
    <text evidence="11">The sequence shown here is derived from an EMBL/GenBank/DDBJ whole genome shotgun (WGS) entry which is preliminary data.</text>
</comment>
<proteinExistence type="predicted"/>
<evidence type="ECO:0000256" key="3">
    <source>
        <dbReference type="ARBA" id="ARBA00022553"/>
    </source>
</evidence>
<dbReference type="GO" id="GO:0005524">
    <property type="term" value="F:ATP binding"/>
    <property type="evidence" value="ECO:0007669"/>
    <property type="project" value="UniProtKB-KW"/>
</dbReference>
<name>A0A327XBK7_LARAB</name>
<evidence type="ECO:0000256" key="4">
    <source>
        <dbReference type="ARBA" id="ARBA00022679"/>
    </source>
</evidence>
<reference evidence="11 12" key="1">
    <citation type="submission" date="2018-06" db="EMBL/GenBank/DDBJ databases">
        <title>Genomic Encyclopedia of Archaeal and Bacterial Type Strains, Phase II (KMG-II): from individual species to whole genera.</title>
        <authorList>
            <person name="Goeker M."/>
        </authorList>
    </citation>
    <scope>NUCLEOTIDE SEQUENCE [LARGE SCALE GENOMIC DNA]</scope>
    <source>
        <strain evidence="11 12">DSM 21851</strain>
    </source>
</reference>
<evidence type="ECO:0000313" key="11">
    <source>
        <dbReference type="EMBL" id="RAK03263.1"/>
    </source>
</evidence>
<dbReference type="SMART" id="SM00387">
    <property type="entry name" value="HATPase_c"/>
    <property type="match status" value="1"/>
</dbReference>
<accession>A0A327XBK7</accession>
<dbReference type="PANTHER" id="PTHR43065">
    <property type="entry name" value="SENSOR HISTIDINE KINASE"/>
    <property type="match status" value="1"/>
</dbReference>
<dbReference type="InterPro" id="IPR035965">
    <property type="entry name" value="PAS-like_dom_sf"/>
</dbReference>
<dbReference type="SUPFAM" id="SSF55785">
    <property type="entry name" value="PYP-like sensor domain (PAS domain)"/>
    <property type="match status" value="1"/>
</dbReference>
<dbReference type="AlphaFoldDB" id="A0A327XBK7"/>
<dbReference type="Pfam" id="PF02518">
    <property type="entry name" value="HATPase_c"/>
    <property type="match status" value="1"/>
</dbReference>
<dbReference type="EC" id="2.7.13.3" evidence="2"/>
<dbReference type="EMBL" id="QLMC01000001">
    <property type="protein sequence ID" value="RAK03263.1"/>
    <property type="molecule type" value="Genomic_DNA"/>
</dbReference>
<keyword evidence="6 11" id="KW-0418">Kinase</keyword>
<keyword evidence="3" id="KW-0597">Phosphoprotein</keyword>
<keyword evidence="7" id="KW-0067">ATP-binding</keyword>
<evidence type="ECO:0000256" key="8">
    <source>
        <dbReference type="ARBA" id="ARBA00023012"/>
    </source>
</evidence>
<keyword evidence="5" id="KW-0547">Nucleotide-binding</keyword>
<dbReference type="Gene3D" id="3.30.565.10">
    <property type="entry name" value="Histidine kinase-like ATPase, C-terminal domain"/>
    <property type="match status" value="1"/>
</dbReference>
<dbReference type="PROSITE" id="PS50109">
    <property type="entry name" value="HIS_KIN"/>
    <property type="match status" value="1"/>
</dbReference>
<gene>
    <name evidence="11" type="ORF">LX87_01385</name>
</gene>